<protein>
    <submittedName>
        <fullName evidence="2">Uncharacterized protein</fullName>
    </submittedName>
</protein>
<dbReference type="RefSeq" id="WP_319076972.1">
    <property type="nucleotide sequence ID" value="NZ_JAWWMZ010000022.1"/>
</dbReference>
<evidence type="ECO:0000313" key="3">
    <source>
        <dbReference type="Proteomes" id="UP001287445"/>
    </source>
</evidence>
<feature type="region of interest" description="Disordered" evidence="1">
    <location>
        <begin position="60"/>
        <end position="81"/>
    </location>
</feature>
<evidence type="ECO:0000256" key="1">
    <source>
        <dbReference type="SAM" id="MobiDB-lite"/>
    </source>
</evidence>
<dbReference type="AlphaFoldDB" id="A0AAJ2R5E0"/>
<dbReference type="Proteomes" id="UP001287445">
    <property type="component" value="Unassembled WGS sequence"/>
</dbReference>
<proteinExistence type="predicted"/>
<gene>
    <name evidence="2" type="ORF">SGN30_31180</name>
</gene>
<dbReference type="EMBL" id="JAWWMZ010000022">
    <property type="protein sequence ID" value="MDX4957906.1"/>
    <property type="molecule type" value="Genomic_DNA"/>
</dbReference>
<comment type="caution">
    <text evidence="2">The sequence shown here is derived from an EMBL/GenBank/DDBJ whole genome shotgun (WGS) entry which is preliminary data.</text>
</comment>
<name>A0AAJ2R5E0_DELAC</name>
<reference evidence="2" key="1">
    <citation type="submission" date="2023-11" db="EMBL/GenBank/DDBJ databases">
        <title>Identification and selenium tolerance of Delftia acidovorans R3-25.</title>
        <authorList>
            <person name="Zhang S."/>
            <person name="Liu Y."/>
            <person name="Guo Y."/>
        </authorList>
    </citation>
    <scope>NUCLEOTIDE SEQUENCE</scope>
    <source>
        <strain evidence="2">R3-25</strain>
    </source>
</reference>
<sequence>MNNSREVWQSYDCPVQRTDMDLHDDEMVFKGQAFHCAHCGGSHVAGFGVKVETFVRVGDETNYPDLPETAEALQRLKDGTS</sequence>
<evidence type="ECO:0000313" key="2">
    <source>
        <dbReference type="EMBL" id="MDX4957906.1"/>
    </source>
</evidence>
<organism evidence="2 3">
    <name type="scientific">Delftia acidovorans</name>
    <name type="common">Pseudomonas acidovorans</name>
    <name type="synonym">Comamonas acidovorans</name>
    <dbReference type="NCBI Taxonomy" id="80866"/>
    <lineage>
        <taxon>Bacteria</taxon>
        <taxon>Pseudomonadati</taxon>
        <taxon>Pseudomonadota</taxon>
        <taxon>Betaproteobacteria</taxon>
        <taxon>Burkholderiales</taxon>
        <taxon>Comamonadaceae</taxon>
        <taxon>Delftia</taxon>
    </lineage>
</organism>
<accession>A0AAJ2R5E0</accession>